<dbReference type="EMBL" id="ANJA01001206">
    <property type="protein sequence ID" value="ETO78512.1"/>
    <property type="molecule type" value="Genomic_DNA"/>
</dbReference>
<protein>
    <recommendedName>
        <fullName evidence="4">Core-binding (CB) domain-containing protein</fullName>
    </recommendedName>
</protein>
<accession>A0A081AI01</accession>
<proteinExistence type="predicted"/>
<gene>
    <name evidence="2" type="ORF">F444_06559</name>
</gene>
<dbReference type="InterPro" id="IPR010998">
    <property type="entry name" value="Integrase_recombinase_N"/>
</dbReference>
<evidence type="ECO:0008006" key="4">
    <source>
        <dbReference type="Google" id="ProtNLM"/>
    </source>
</evidence>
<evidence type="ECO:0000256" key="1">
    <source>
        <dbReference type="ARBA" id="ARBA00023125"/>
    </source>
</evidence>
<dbReference type="AlphaFoldDB" id="A0A081AI01"/>
<evidence type="ECO:0000313" key="2">
    <source>
        <dbReference type="EMBL" id="ETO78512.1"/>
    </source>
</evidence>
<reference evidence="2 3" key="1">
    <citation type="submission" date="2013-11" db="EMBL/GenBank/DDBJ databases">
        <title>The Genome Sequence of Phytophthora parasitica P1976.</title>
        <authorList>
            <consortium name="The Broad Institute Genomics Platform"/>
            <person name="Russ C."/>
            <person name="Tyler B."/>
            <person name="Panabieres F."/>
            <person name="Shan W."/>
            <person name="Tripathy S."/>
            <person name="Grunwald N."/>
            <person name="Machado M."/>
            <person name="Johnson C.S."/>
            <person name="Walker B."/>
            <person name="Young S."/>
            <person name="Zeng Q."/>
            <person name="Gargeya S."/>
            <person name="Fitzgerald M."/>
            <person name="Haas B."/>
            <person name="Abouelleil A."/>
            <person name="Allen A.W."/>
            <person name="Alvarado L."/>
            <person name="Arachchi H.M."/>
            <person name="Berlin A.M."/>
            <person name="Chapman S.B."/>
            <person name="Gainer-Dewar J."/>
            <person name="Goldberg J."/>
            <person name="Griggs A."/>
            <person name="Gujja S."/>
            <person name="Hansen M."/>
            <person name="Howarth C."/>
            <person name="Imamovic A."/>
            <person name="Ireland A."/>
            <person name="Larimer J."/>
            <person name="McCowan C."/>
            <person name="Murphy C."/>
            <person name="Pearson M."/>
            <person name="Poon T.W."/>
            <person name="Priest M."/>
            <person name="Roberts A."/>
            <person name="Saif S."/>
            <person name="Shea T."/>
            <person name="Sisk P."/>
            <person name="Sykes S."/>
            <person name="Wortman J."/>
            <person name="Nusbaum C."/>
            <person name="Birren B."/>
        </authorList>
    </citation>
    <scope>NUCLEOTIDE SEQUENCE [LARGE SCALE GENOMIC DNA]</scope>
    <source>
        <strain evidence="2 3">P1976</strain>
    </source>
</reference>
<sequence length="261" mass="28632">MCGGRPATYLLSNHPIAGWGGGLHELVKQGQEKANGAIKKATQTVYESSFKKFAELCLANGYPDPHKERHHELPAVLVAYLQSISASSTVSLQTAEKARSAVASYFSSHENSDGSDVNKWSVAEDDTGSKRGYGNPARGPFVRQFMRGLKRKKASEYVPARAVPISLQMLDVLHKFMVSAQDGFTEDYQIKTEVAEGRSYNLHKLAGEETAMNAYEHLSNWVAYASEKRGHKWVDEDYVFPALVGLSKKAIKSGKGSTGCE</sequence>
<dbReference type="Gene3D" id="1.10.150.130">
    <property type="match status" value="1"/>
</dbReference>
<dbReference type="Proteomes" id="UP000028582">
    <property type="component" value="Unassembled WGS sequence"/>
</dbReference>
<name>A0A081AI01_PHYNI</name>
<comment type="caution">
    <text evidence="2">The sequence shown here is derived from an EMBL/GenBank/DDBJ whole genome shotgun (WGS) entry which is preliminary data.</text>
</comment>
<evidence type="ECO:0000313" key="3">
    <source>
        <dbReference type="Proteomes" id="UP000028582"/>
    </source>
</evidence>
<organism evidence="2 3">
    <name type="scientific">Phytophthora nicotianae P1976</name>
    <dbReference type="NCBI Taxonomy" id="1317066"/>
    <lineage>
        <taxon>Eukaryota</taxon>
        <taxon>Sar</taxon>
        <taxon>Stramenopiles</taxon>
        <taxon>Oomycota</taxon>
        <taxon>Peronosporomycetes</taxon>
        <taxon>Peronosporales</taxon>
        <taxon>Peronosporaceae</taxon>
        <taxon>Phytophthora</taxon>
    </lineage>
</organism>
<dbReference type="GO" id="GO:0003677">
    <property type="term" value="F:DNA binding"/>
    <property type="evidence" value="ECO:0007669"/>
    <property type="project" value="UniProtKB-KW"/>
</dbReference>
<keyword evidence="1" id="KW-0238">DNA-binding</keyword>